<dbReference type="Proteomes" id="UP000276133">
    <property type="component" value="Unassembled WGS sequence"/>
</dbReference>
<comment type="caution">
    <text evidence="1">The sequence shown here is derived from an EMBL/GenBank/DDBJ whole genome shotgun (WGS) entry which is preliminary data.</text>
</comment>
<dbReference type="EMBL" id="REGN01005653">
    <property type="protein sequence ID" value="RNA12600.1"/>
    <property type="molecule type" value="Genomic_DNA"/>
</dbReference>
<dbReference type="AlphaFoldDB" id="A0A3M7QMT9"/>
<gene>
    <name evidence="1" type="ORF">BpHYR1_009086</name>
</gene>
<evidence type="ECO:0000313" key="1">
    <source>
        <dbReference type="EMBL" id="RNA12600.1"/>
    </source>
</evidence>
<proteinExistence type="predicted"/>
<name>A0A3M7QMT9_BRAPC</name>
<accession>A0A3M7QMT9</accession>
<protein>
    <submittedName>
        <fullName evidence="1">Uncharacterized protein</fullName>
    </submittedName>
</protein>
<organism evidence="1 2">
    <name type="scientific">Brachionus plicatilis</name>
    <name type="common">Marine rotifer</name>
    <name type="synonym">Brachionus muelleri</name>
    <dbReference type="NCBI Taxonomy" id="10195"/>
    <lineage>
        <taxon>Eukaryota</taxon>
        <taxon>Metazoa</taxon>
        <taxon>Spiralia</taxon>
        <taxon>Gnathifera</taxon>
        <taxon>Rotifera</taxon>
        <taxon>Eurotatoria</taxon>
        <taxon>Monogononta</taxon>
        <taxon>Pseudotrocha</taxon>
        <taxon>Ploima</taxon>
        <taxon>Brachionidae</taxon>
        <taxon>Brachionus</taxon>
    </lineage>
</organism>
<reference evidence="1 2" key="1">
    <citation type="journal article" date="2018" name="Sci. Rep.">
        <title>Genomic signatures of local adaptation to the degree of environmental predictability in rotifers.</title>
        <authorList>
            <person name="Franch-Gras L."/>
            <person name="Hahn C."/>
            <person name="Garcia-Roger E.M."/>
            <person name="Carmona M.J."/>
            <person name="Serra M."/>
            <person name="Gomez A."/>
        </authorList>
    </citation>
    <scope>NUCLEOTIDE SEQUENCE [LARGE SCALE GENOMIC DNA]</scope>
    <source>
        <strain evidence="1">HYR1</strain>
    </source>
</reference>
<sequence>MTYLTMIFTRTRIAEWFGYRLLMGNNSGVDDQLDAVTSVSGRSRCSKRNLSKLLNLKLDRRDSSIVSHHNHQRVKSSQNDSFWCFYQKYEFL</sequence>
<keyword evidence="2" id="KW-1185">Reference proteome</keyword>
<evidence type="ECO:0000313" key="2">
    <source>
        <dbReference type="Proteomes" id="UP000276133"/>
    </source>
</evidence>